<gene>
    <name evidence="1" type="ORF">FC24_GL000946</name>
</gene>
<dbReference type="Proteomes" id="UP000051638">
    <property type="component" value="Unassembled WGS sequence"/>
</dbReference>
<comment type="caution">
    <text evidence="1">The sequence shown here is derived from an EMBL/GenBank/DDBJ whole genome shotgun (WGS) entry which is preliminary data.</text>
</comment>
<dbReference type="EMBL" id="AYYI01000106">
    <property type="protein sequence ID" value="KRM92779.1"/>
    <property type="molecule type" value="Genomic_DNA"/>
</dbReference>
<sequence>MVGLTPTQLIYQAWQQTPQPLPYDNGQQKIDCYFADPMDKCVPVKAETRCTICGAPIRYGVPVKKALSSNYTNWAQHKAPSSQYVGPACYFTIKLNTKYHRMALDRYSFCATKNHLSILNRWQVRDYLIKPPKPPFVLVCTVSQQKHLALHSRISYQQSRFYCQFENQTLLIDPTFKPLVNFVEALYSIGISKKQLAQGKLNYAYLKDYDFDSVKTIMVKLANYVQQPSFGLAIHVATKIKEAEALSYLDLTRRAKAQPEQH</sequence>
<name>A0A0R2CXJ3_9LACO</name>
<evidence type="ECO:0000313" key="2">
    <source>
        <dbReference type="Proteomes" id="UP000051638"/>
    </source>
</evidence>
<organism evidence="1 2">
    <name type="scientific">Loigolactobacillus rennini DSM 20253</name>
    <dbReference type="NCBI Taxonomy" id="1423796"/>
    <lineage>
        <taxon>Bacteria</taxon>
        <taxon>Bacillati</taxon>
        <taxon>Bacillota</taxon>
        <taxon>Bacilli</taxon>
        <taxon>Lactobacillales</taxon>
        <taxon>Lactobacillaceae</taxon>
        <taxon>Loigolactobacillus</taxon>
    </lineage>
</organism>
<dbReference type="PATRIC" id="fig|1423796.3.peg.968"/>
<accession>A0A0R2CXJ3</accession>
<evidence type="ECO:0000313" key="1">
    <source>
        <dbReference type="EMBL" id="KRM92779.1"/>
    </source>
</evidence>
<reference evidence="1 2" key="1">
    <citation type="journal article" date="2015" name="Genome Announc.">
        <title>Expanding the biotechnology potential of lactobacilli through comparative genomics of 213 strains and associated genera.</title>
        <authorList>
            <person name="Sun Z."/>
            <person name="Harris H.M."/>
            <person name="McCann A."/>
            <person name="Guo C."/>
            <person name="Argimon S."/>
            <person name="Zhang W."/>
            <person name="Yang X."/>
            <person name="Jeffery I.B."/>
            <person name="Cooney J.C."/>
            <person name="Kagawa T.F."/>
            <person name="Liu W."/>
            <person name="Song Y."/>
            <person name="Salvetti E."/>
            <person name="Wrobel A."/>
            <person name="Rasinkangas P."/>
            <person name="Parkhill J."/>
            <person name="Rea M.C."/>
            <person name="O'Sullivan O."/>
            <person name="Ritari J."/>
            <person name="Douillard F.P."/>
            <person name="Paul Ross R."/>
            <person name="Yang R."/>
            <person name="Briner A.E."/>
            <person name="Felis G.E."/>
            <person name="de Vos W.M."/>
            <person name="Barrangou R."/>
            <person name="Klaenhammer T.R."/>
            <person name="Caufield P.W."/>
            <person name="Cui Y."/>
            <person name="Zhang H."/>
            <person name="O'Toole P.W."/>
        </authorList>
    </citation>
    <scope>NUCLEOTIDE SEQUENCE [LARGE SCALE GENOMIC DNA]</scope>
    <source>
        <strain evidence="1 2">DSM 20253</strain>
    </source>
</reference>
<dbReference type="STRING" id="1423796.FC24_GL000946"/>
<protein>
    <submittedName>
        <fullName evidence="1">Uncharacterized protein</fullName>
    </submittedName>
</protein>
<proteinExistence type="predicted"/>
<dbReference type="AlphaFoldDB" id="A0A0R2CXJ3"/>
<keyword evidence="2" id="KW-1185">Reference proteome</keyword>